<dbReference type="RefSeq" id="WP_010874895.1">
    <property type="nucleotide sequence ID" value="NZ_CP010546.1"/>
</dbReference>
<dbReference type="GO" id="GO:0070180">
    <property type="term" value="F:large ribosomal subunit rRNA binding"/>
    <property type="evidence" value="ECO:0007669"/>
    <property type="project" value="UniProtKB-UniRule"/>
</dbReference>
<dbReference type="KEGG" id="mpj:MPNE_0636"/>
<keyword evidence="5" id="KW-0699">rRNA-binding</keyword>
<dbReference type="eggNOG" id="COG0244">
    <property type="taxonomic scope" value="Bacteria"/>
</dbReference>
<evidence type="ECO:0000256" key="1">
    <source>
        <dbReference type="ARBA" id="ARBA00008889"/>
    </source>
</evidence>
<dbReference type="SMR" id="A0A0H3DLP0"/>
<sequence length="161" mass="17618">MEAKKDKAQQVADVSHLLSTSAGFVIFDYTSMSAIEATSIRKKLFKNGSKIKVIKNNILRRALKAGKFEGIDETAIKGKLAVAVGVNEIVETLKAVDGVVKAKEAMNFVCGYFDNRAFNSADLEKIAKLPGRNELYGMFLSVLQAPLRKFLYALEAVKAAK</sequence>
<dbReference type="InterPro" id="IPR043141">
    <property type="entry name" value="Ribosomal_uL10-like_sf"/>
</dbReference>
<keyword evidence="3 5" id="KW-0687">Ribonucleoprotein</keyword>
<name>A0A0H3DLP0_MYCPB</name>
<evidence type="ECO:0000313" key="6">
    <source>
        <dbReference type="EMBL" id="ADK86694.1"/>
    </source>
</evidence>
<dbReference type="HOGENOM" id="CLU_092227_1_2_14"/>
<dbReference type="SUPFAM" id="SSF160369">
    <property type="entry name" value="Ribosomal protein L10-like"/>
    <property type="match status" value="1"/>
</dbReference>
<evidence type="ECO:0000256" key="3">
    <source>
        <dbReference type="ARBA" id="ARBA00023274"/>
    </source>
</evidence>
<dbReference type="Proteomes" id="UP000007756">
    <property type="component" value="Chromosome"/>
</dbReference>
<evidence type="ECO:0000256" key="5">
    <source>
        <dbReference type="HAMAP-Rule" id="MF_00362"/>
    </source>
</evidence>
<dbReference type="GeneID" id="66608780"/>
<dbReference type="InterPro" id="IPR001790">
    <property type="entry name" value="Ribosomal_uL10"/>
</dbReference>
<keyword evidence="2 5" id="KW-0689">Ribosomal protein</keyword>
<dbReference type="NCBIfam" id="NF000955">
    <property type="entry name" value="PRK00099.1-1"/>
    <property type="match status" value="1"/>
</dbReference>
<comment type="function">
    <text evidence="5">Forms part of the ribosomal stalk, playing a central role in the interaction of the ribosome with GTP-bound translation factors.</text>
</comment>
<dbReference type="CDD" id="cd05797">
    <property type="entry name" value="Ribosomal_L10"/>
    <property type="match status" value="1"/>
</dbReference>
<dbReference type="Pfam" id="PF00466">
    <property type="entry name" value="Ribosomal_L10"/>
    <property type="match status" value="1"/>
</dbReference>
<dbReference type="STRING" id="722438.F539_03055"/>
<dbReference type="Gene3D" id="6.10.250.290">
    <property type="match status" value="1"/>
</dbReference>
<dbReference type="PANTHER" id="PTHR11560">
    <property type="entry name" value="39S RIBOSOMAL PROTEIN L10, MITOCHONDRIAL"/>
    <property type="match status" value="1"/>
</dbReference>
<dbReference type="GO" id="GO:0006412">
    <property type="term" value="P:translation"/>
    <property type="evidence" value="ECO:0007669"/>
    <property type="project" value="UniProtKB-UniRule"/>
</dbReference>
<dbReference type="GO" id="GO:0015934">
    <property type="term" value="C:large ribosomal subunit"/>
    <property type="evidence" value="ECO:0007669"/>
    <property type="project" value="InterPro"/>
</dbReference>
<dbReference type="PaxDb" id="722438-MPNE_0636"/>
<dbReference type="AlphaFoldDB" id="A0A0H3DLP0"/>
<dbReference type="InterPro" id="IPR047865">
    <property type="entry name" value="Ribosomal_uL10_bac_type"/>
</dbReference>
<evidence type="ECO:0000256" key="4">
    <source>
        <dbReference type="ARBA" id="ARBA00035202"/>
    </source>
</evidence>
<gene>
    <name evidence="5 6" type="primary">rplJ</name>
    <name evidence="6" type="ordered locus">MPNE_0636</name>
</gene>
<organism evidence="6 7">
    <name type="scientific">Mycoplasmoides pneumoniae (strain ATCC 15531 / DSM 23978 / CIP 103766 / NBRC 14401 / NCTC 10119 / FH)</name>
    <name type="common">Mycoplasma pneumoniae</name>
    <dbReference type="NCBI Taxonomy" id="722438"/>
    <lineage>
        <taxon>Bacteria</taxon>
        <taxon>Bacillati</taxon>
        <taxon>Mycoplasmatota</taxon>
        <taxon>Mycoplasmoidales</taxon>
        <taxon>Mycoplasmoidaceae</taxon>
        <taxon>Mycoplasmoides</taxon>
    </lineage>
</organism>
<dbReference type="InterPro" id="IPR002363">
    <property type="entry name" value="Ribosomal_uL10_CS_bac"/>
</dbReference>
<dbReference type="PROSITE" id="PS01109">
    <property type="entry name" value="RIBOSOMAL_L10"/>
    <property type="match status" value="1"/>
</dbReference>
<keyword evidence="5" id="KW-0694">RNA-binding</keyword>
<dbReference type="HAMAP" id="MF_00362">
    <property type="entry name" value="Ribosomal_uL10"/>
    <property type="match status" value="1"/>
</dbReference>
<evidence type="ECO:0000313" key="7">
    <source>
        <dbReference type="Proteomes" id="UP000007756"/>
    </source>
</evidence>
<dbReference type="Gene3D" id="3.30.70.1730">
    <property type="match status" value="1"/>
</dbReference>
<comment type="subunit">
    <text evidence="5">Part of the ribosomal stalk of the 50S ribosomal subunit. The N-terminus interacts with L11 and the large rRNA to form the base of the stalk. The C-terminus forms an elongated spine to which L12 dimers bind in a sequential fashion forming a multimeric L10(L12)X complex.</text>
</comment>
<dbReference type="EMBL" id="CP002077">
    <property type="protein sequence ID" value="ADK86694.1"/>
    <property type="molecule type" value="Genomic_DNA"/>
</dbReference>
<dbReference type="PATRIC" id="fig|722438.3.peg.612"/>
<reference evidence="6 7" key="1">
    <citation type="journal article" date="2010" name="Appl. Environ. Microbiol.">
        <title>Targeted chromosomal knockouts in Mycoplasma pneumoniae.</title>
        <authorList>
            <person name="Krishnakumar R."/>
            <person name="Assad-Garcia N."/>
            <person name="Benders G.A."/>
            <person name="Phan Q."/>
            <person name="Montague M.G."/>
            <person name="Glass J.I."/>
        </authorList>
    </citation>
    <scope>NUCLEOTIDE SEQUENCE [LARGE SCALE GENOMIC DNA]</scope>
    <source>
        <strain evidence="7">ATCC 15531 / DSM 22911 / NBRC 14401 / NCTC 10119 / FH</strain>
    </source>
</reference>
<dbReference type="GO" id="GO:0003735">
    <property type="term" value="F:structural constituent of ribosome"/>
    <property type="evidence" value="ECO:0007669"/>
    <property type="project" value="InterPro"/>
</dbReference>
<dbReference type="InterPro" id="IPR022973">
    <property type="entry name" value="Ribosomal_uL10_bac"/>
</dbReference>
<protein>
    <recommendedName>
        <fullName evidence="4 5">Large ribosomal subunit protein uL10</fullName>
    </recommendedName>
</protein>
<comment type="similarity">
    <text evidence="1 5">Belongs to the universal ribosomal protein uL10 family.</text>
</comment>
<accession>A0A0H3DLP0</accession>
<evidence type="ECO:0000256" key="2">
    <source>
        <dbReference type="ARBA" id="ARBA00022980"/>
    </source>
</evidence>
<proteinExistence type="inferred from homology"/>